<dbReference type="Gene3D" id="1.10.101.10">
    <property type="entry name" value="PGBD-like superfamily/PGBD"/>
    <property type="match status" value="1"/>
</dbReference>
<dbReference type="InterPro" id="IPR036366">
    <property type="entry name" value="PGBDSf"/>
</dbReference>
<dbReference type="InterPro" id="IPR036365">
    <property type="entry name" value="PGBD-like_sf"/>
</dbReference>
<accession>A0A101JJ19</accession>
<keyword evidence="4" id="KW-1185">Reference proteome</keyword>
<evidence type="ECO:0000313" key="4">
    <source>
        <dbReference type="Proteomes" id="UP000053244"/>
    </source>
</evidence>
<feature type="region of interest" description="Disordered" evidence="1">
    <location>
        <begin position="132"/>
        <end position="154"/>
    </location>
</feature>
<evidence type="ECO:0008006" key="5">
    <source>
        <dbReference type="Google" id="ProtNLM"/>
    </source>
</evidence>
<reference evidence="3 4" key="1">
    <citation type="submission" date="2015-10" db="EMBL/GenBank/DDBJ databases">
        <authorList>
            <person name="Gilbert D.G."/>
        </authorList>
    </citation>
    <scope>NUCLEOTIDE SEQUENCE [LARGE SCALE GENOMIC DNA]</scope>
    <source>
        <strain evidence="3 4">NRRL B-16712</strain>
    </source>
</reference>
<sequence>MGSFAAAVAAAAGVIAGVKWYATAGPPAPVPRATVEVATVAVERTDLSTAKTMPGNLGYGVPRAVKATSGTVTWLPSVGAAVKRGGVLYRNDDHPVVVLYGTTPLFRELNGPDLTGRDVRVVLDNLRALGYPVSDQPQQTKPKPPKPPVRPGDGVLTPQAILAIKAWQLDAGLPVTGVIKPADVVVLPGPTRVSRVTAQVGDPASGEILAVTGSKKAVTVPVRVSELGSIKTGVAVQVELPGGSTTPGKVSRIDRNARPAEADGQDATAAEVDVTVTVQDAKAVKNLDSAPVQVSFAGESRKDILAVPVAALLALREGGHAVQVAGGRLVAVETGMFAMGLVEVSGDGLAEGTRVVTVS</sequence>
<feature type="chain" id="PRO_5039163612" description="Peptidoglycan binding-like domain-containing protein" evidence="2">
    <location>
        <begin position="25"/>
        <end position="359"/>
    </location>
</feature>
<dbReference type="SUPFAM" id="SSF47090">
    <property type="entry name" value="PGBD-like"/>
    <property type="match status" value="1"/>
</dbReference>
<dbReference type="EMBL" id="LLZH01000294">
    <property type="protein sequence ID" value="KUL27770.1"/>
    <property type="molecule type" value="Genomic_DNA"/>
</dbReference>
<proteinExistence type="predicted"/>
<evidence type="ECO:0000313" key="3">
    <source>
        <dbReference type="EMBL" id="KUL27770.1"/>
    </source>
</evidence>
<gene>
    <name evidence="3" type="ORF">ADL15_33560</name>
</gene>
<protein>
    <recommendedName>
        <fullName evidence="5">Peptidoglycan binding-like domain-containing protein</fullName>
    </recommendedName>
</protein>
<name>A0A101JJ19_9ACTN</name>
<evidence type="ECO:0000256" key="1">
    <source>
        <dbReference type="SAM" id="MobiDB-lite"/>
    </source>
</evidence>
<organism evidence="3 4">
    <name type="scientific">Actinoplanes awajinensis subsp. mycoplanecinus</name>
    <dbReference type="NCBI Taxonomy" id="135947"/>
    <lineage>
        <taxon>Bacteria</taxon>
        <taxon>Bacillati</taxon>
        <taxon>Actinomycetota</taxon>
        <taxon>Actinomycetes</taxon>
        <taxon>Micromonosporales</taxon>
        <taxon>Micromonosporaceae</taxon>
        <taxon>Actinoplanes</taxon>
    </lineage>
</organism>
<keyword evidence="2" id="KW-0732">Signal</keyword>
<dbReference type="AlphaFoldDB" id="A0A101JJ19"/>
<feature type="signal peptide" evidence="2">
    <location>
        <begin position="1"/>
        <end position="24"/>
    </location>
</feature>
<evidence type="ECO:0000256" key="2">
    <source>
        <dbReference type="SAM" id="SignalP"/>
    </source>
</evidence>
<comment type="caution">
    <text evidence="3">The sequence shown here is derived from an EMBL/GenBank/DDBJ whole genome shotgun (WGS) entry which is preliminary data.</text>
</comment>
<dbReference type="Gene3D" id="2.40.420.20">
    <property type="match status" value="1"/>
</dbReference>
<dbReference type="Proteomes" id="UP000053244">
    <property type="component" value="Unassembled WGS sequence"/>
</dbReference>